<dbReference type="Gene3D" id="3.40.50.300">
    <property type="entry name" value="P-loop containing nucleotide triphosphate hydrolases"/>
    <property type="match status" value="2"/>
</dbReference>
<dbReference type="NCBIfam" id="TIGR03783">
    <property type="entry name" value="Bac_Flav_CT_G"/>
    <property type="match status" value="1"/>
</dbReference>
<dbReference type="EMBL" id="FNAI01000015">
    <property type="protein sequence ID" value="SDF27269.1"/>
    <property type="molecule type" value="Genomic_DNA"/>
</dbReference>
<dbReference type="RefSeq" id="WP_240315335.1">
    <property type="nucleotide sequence ID" value="NZ_FNAI01000015.1"/>
</dbReference>
<protein>
    <submittedName>
        <fullName evidence="2">Bacteroides conjugation system ATPase, TraG family</fullName>
    </submittedName>
</protein>
<sequence>MASKTVFKMPYIGIDKSGAFDLLVGLNGEYSVVIKIANPVIRYSAAPSGYDEFHGLLLNVVKVLGDGYLLQKQDVLSRESYPAKKADEYLQSRYFEHFTGRDYVEIRSYLTITRQVKKGTFYVYDKRLLTDFRQAIDKVLNILELGKAGPEVLKEGAINSLVMRTLSMDFSSGNIILDNLAASDVELKMGDRAIRNISLINIDNIDLPTQVGTHIELNEQESMRGFPVDFLSFLFKVPGFETIIYNQVIEIPNQVMTLRKLELKKKRHSGIPDPANSLCVEDIDQLLTDVARDNQLLVNCHFNITIAAGNEQIQKAVNFIESSLFQLGIIPSKNAYNQLELFRTQLPGNTVELKNYDWFLTTCDAAICFFFKETLQKDEPSDFLIRFTDRQGIPVGIDLSDLPMRTGRINSRNRFCLGPSGSGKSYAINSIVEQYMLYNMDVVIVDTGHSYSGLCSYYRGKYITYTEQKPITMNPFQITEAEYNIEKKDFLGTLIGLLWKGAEGVLTPVEHDVIANVIGAYYSSYFARSPFPGLTEPEVNLIRGHVFSEFKNNFIAASDLEGLEIGYFDADDAEDEPETVIAQTGDPQDMTGIFADTTTNRKRFYQAVFQEEYEKAIAHETSLAQQKFEQTRVISLSFNSFYEFAIAKIPEIKREERISFDLDEFRYVLKKFYRGGEYDAILNEAVDESLFTEPFIVFEIDNVKENKILFPVVTLIIMDVFIQKMRHRSSQRKALIIEEAWKAIASPLMAGYILYLYKTVRKFWGEAIVVTQELADILGNAVVKDSILSNSDTIILLDQSKFKENYKEIAKLLSITETEQKKIFTINKLDNKEGRGRFKEVYIRRGATGEVYGIEVSIEQYLTYTTEKPEKSAVEIYTNAYGSYPAGLDAFVNDLKEAKLPLGDFIKRVNQTGKPINYHLLSV</sequence>
<dbReference type="STRING" id="1391627.SAMN05216464_11584"/>
<evidence type="ECO:0000313" key="3">
    <source>
        <dbReference type="Proteomes" id="UP000199072"/>
    </source>
</evidence>
<evidence type="ECO:0000259" key="1">
    <source>
        <dbReference type="Pfam" id="PF19044"/>
    </source>
</evidence>
<reference evidence="2 3" key="1">
    <citation type="submission" date="2016-10" db="EMBL/GenBank/DDBJ databases">
        <authorList>
            <person name="de Groot N.N."/>
        </authorList>
    </citation>
    <scope>NUCLEOTIDE SEQUENCE [LARGE SCALE GENOMIC DNA]</scope>
    <source>
        <strain evidence="2 3">47C3B</strain>
    </source>
</reference>
<dbReference type="Pfam" id="PF19044">
    <property type="entry name" value="P-loop_TraG"/>
    <property type="match status" value="2"/>
</dbReference>
<dbReference type="InterPro" id="IPR053155">
    <property type="entry name" value="F-pilin_assembly_TraC"/>
</dbReference>
<keyword evidence="3" id="KW-1185">Reference proteome</keyword>
<gene>
    <name evidence="2" type="ORF">SAMN05216464_11584</name>
</gene>
<dbReference type="SUPFAM" id="SSF52540">
    <property type="entry name" value="P-loop containing nucleoside triphosphate hydrolases"/>
    <property type="match status" value="1"/>
</dbReference>
<evidence type="ECO:0000313" key="2">
    <source>
        <dbReference type="EMBL" id="SDF27269.1"/>
    </source>
</evidence>
<dbReference type="InterPro" id="IPR027417">
    <property type="entry name" value="P-loop_NTPase"/>
</dbReference>
<organism evidence="2 3">
    <name type="scientific">Mucilaginibacter pineti</name>
    <dbReference type="NCBI Taxonomy" id="1391627"/>
    <lineage>
        <taxon>Bacteria</taxon>
        <taxon>Pseudomonadati</taxon>
        <taxon>Bacteroidota</taxon>
        <taxon>Sphingobacteriia</taxon>
        <taxon>Sphingobacteriales</taxon>
        <taxon>Sphingobacteriaceae</taxon>
        <taxon>Mucilaginibacter</taxon>
    </lineage>
</organism>
<dbReference type="PANTHER" id="PTHR38467">
    <property type="match status" value="1"/>
</dbReference>
<name>A0A1G7JS46_9SPHI</name>
<dbReference type="InterPro" id="IPR022509">
    <property type="entry name" value="Conjugation_ATPase_TraG"/>
</dbReference>
<dbReference type="InterPro" id="IPR043964">
    <property type="entry name" value="P-loop_TraG"/>
</dbReference>
<dbReference type="PANTHER" id="PTHR38467:SF1">
    <property type="entry name" value="CONJUGATIVE TRANSFER: ASSEMBLY"/>
    <property type="match status" value="1"/>
</dbReference>
<accession>A0A1G7JS46</accession>
<feature type="domain" description="TraG P-loop" evidence="1">
    <location>
        <begin position="385"/>
        <end position="525"/>
    </location>
</feature>
<feature type="domain" description="TraG P-loop" evidence="1">
    <location>
        <begin position="615"/>
        <end position="893"/>
    </location>
</feature>
<dbReference type="Proteomes" id="UP000199072">
    <property type="component" value="Unassembled WGS sequence"/>
</dbReference>
<proteinExistence type="predicted"/>
<dbReference type="AlphaFoldDB" id="A0A1G7JS46"/>